<evidence type="ECO:0000313" key="10">
    <source>
        <dbReference type="Proteomes" id="UP000582487"/>
    </source>
</evidence>
<dbReference type="EMBL" id="JABCUV010000001">
    <property type="protein sequence ID" value="NMW92383.1"/>
    <property type="molecule type" value="Genomic_DNA"/>
</dbReference>
<evidence type="ECO:0000256" key="6">
    <source>
        <dbReference type="ARBA" id="ARBA00023288"/>
    </source>
</evidence>
<dbReference type="Pfam" id="PF02608">
    <property type="entry name" value="Bmp"/>
    <property type="match status" value="1"/>
</dbReference>
<dbReference type="PANTHER" id="PTHR34296">
    <property type="entry name" value="TRANSCRIPTIONAL ACTIVATOR PROTEIN MED"/>
    <property type="match status" value="1"/>
</dbReference>
<dbReference type="InterPro" id="IPR050957">
    <property type="entry name" value="BMP_lipoprotein"/>
</dbReference>
<evidence type="ECO:0000259" key="8">
    <source>
        <dbReference type="Pfam" id="PF02608"/>
    </source>
</evidence>
<protein>
    <submittedName>
        <fullName evidence="9">BMP family ABC transporter substrate-binding protein</fullName>
    </submittedName>
</protein>
<comment type="subcellular location">
    <subcellularLocation>
        <location evidence="1">Cell membrane</location>
        <topology evidence="1">Lipid-anchor</topology>
    </subcellularLocation>
</comment>
<dbReference type="GO" id="GO:0005886">
    <property type="term" value="C:plasma membrane"/>
    <property type="evidence" value="ECO:0007669"/>
    <property type="project" value="UniProtKB-SubCell"/>
</dbReference>
<accession>A0A2J9KR97</accession>
<dbReference type="Proteomes" id="UP000582487">
    <property type="component" value="Unassembled WGS sequence"/>
</dbReference>
<dbReference type="OrthoDB" id="9784230at2"/>
<keyword evidence="5" id="KW-0472">Membrane</keyword>
<evidence type="ECO:0000256" key="5">
    <source>
        <dbReference type="ARBA" id="ARBA00023136"/>
    </source>
</evidence>
<keyword evidence="4 7" id="KW-0732">Signal</keyword>
<evidence type="ECO:0000256" key="3">
    <source>
        <dbReference type="ARBA" id="ARBA00022475"/>
    </source>
</evidence>
<name>A0A2J9KR97_9ACTO</name>
<evidence type="ECO:0000256" key="4">
    <source>
        <dbReference type="ARBA" id="ARBA00022729"/>
    </source>
</evidence>
<dbReference type="AlphaFoldDB" id="A0A2J9KR97"/>
<evidence type="ECO:0000313" key="9">
    <source>
        <dbReference type="EMBL" id="NMW92383.1"/>
    </source>
</evidence>
<dbReference type="CDD" id="cd06354">
    <property type="entry name" value="PBP1_PrnA-like"/>
    <property type="match status" value="1"/>
</dbReference>
<dbReference type="PROSITE" id="PS51257">
    <property type="entry name" value="PROKAR_LIPOPROTEIN"/>
    <property type="match status" value="1"/>
</dbReference>
<organism evidence="9 10">
    <name type="scientific">Mobiluncus mulieris</name>
    <dbReference type="NCBI Taxonomy" id="2052"/>
    <lineage>
        <taxon>Bacteria</taxon>
        <taxon>Bacillati</taxon>
        <taxon>Actinomycetota</taxon>
        <taxon>Actinomycetes</taxon>
        <taxon>Actinomycetales</taxon>
        <taxon>Actinomycetaceae</taxon>
        <taxon>Mobiluncus</taxon>
    </lineage>
</organism>
<feature type="chain" id="PRO_5039589670" evidence="7">
    <location>
        <begin position="20"/>
        <end position="361"/>
    </location>
</feature>
<keyword evidence="3" id="KW-1003">Cell membrane</keyword>
<comment type="caution">
    <text evidence="9">The sequence shown here is derived from an EMBL/GenBank/DDBJ whole genome shotgun (WGS) entry which is preliminary data.</text>
</comment>
<feature type="domain" description="ABC transporter substrate-binding protein PnrA-like" evidence="8">
    <location>
        <begin position="43"/>
        <end position="355"/>
    </location>
</feature>
<evidence type="ECO:0000256" key="1">
    <source>
        <dbReference type="ARBA" id="ARBA00004193"/>
    </source>
</evidence>
<reference evidence="9 10" key="1">
    <citation type="submission" date="2020-04" db="EMBL/GenBank/DDBJ databases">
        <title>Antimicrobial susceptibility and clonality of vaginal-derived multi-drug resistant Mobiluncus isolates in China.</title>
        <authorList>
            <person name="Zhang X."/>
        </authorList>
    </citation>
    <scope>NUCLEOTIDE SEQUENCE [LARGE SCALE GENOMIC DNA]</scope>
    <source>
        <strain evidence="9 10">7</strain>
    </source>
</reference>
<evidence type="ECO:0000256" key="2">
    <source>
        <dbReference type="ARBA" id="ARBA00008610"/>
    </source>
</evidence>
<keyword evidence="6" id="KW-0449">Lipoprotein</keyword>
<sequence length="361" mass="38338">MVPKLKLAALAAISTLALAGCAAPPESEPGKTADAKAPSEFKACMVSDQGGFDDKSFNESGMEGLKRAEQELGVKIGFTESKTPEDFKPNVDSLVAQKCSLIIGVGFMLNEGVRDAAKAHPEINFALVDARFMENDKVVEMKNAKPLVFNTAEAAYLAGYVSAATSKSGTVSAYGGMQIPSVNIFMDGFADGIKKYNEDNGKSVKLIGWDKDAQNGSFVGNFEDQSKGKQLTEQQVSQGSDLVMPVAGPVGQGTLAAVKGKDTKVVGVDSDWALKYPDQSKQILTSVVKEIGQAVFDAVKEAKEGKFTSEAYVGDLKNKGVDIAPFHDLDSAVPADVKEKLEALKKDIVDGKIKVESKNNP</sequence>
<dbReference type="InterPro" id="IPR028082">
    <property type="entry name" value="Peripla_BP_I"/>
</dbReference>
<dbReference type="RefSeq" id="WP_004012288.1">
    <property type="nucleotide sequence ID" value="NZ_CAMPUA010000002.1"/>
</dbReference>
<feature type="signal peptide" evidence="7">
    <location>
        <begin position="1"/>
        <end position="19"/>
    </location>
</feature>
<comment type="similarity">
    <text evidence="2">Belongs to the BMP lipoprotein family.</text>
</comment>
<dbReference type="PRINTS" id="PR01733">
    <property type="entry name" value="LIPPROTEIN48"/>
</dbReference>
<gene>
    <name evidence="9" type="ORF">HHJ74_01465</name>
</gene>
<dbReference type="InterPro" id="IPR008107">
    <property type="entry name" value="Mycoplasma_p48"/>
</dbReference>
<evidence type="ECO:0000256" key="7">
    <source>
        <dbReference type="SAM" id="SignalP"/>
    </source>
</evidence>
<dbReference type="PANTHER" id="PTHR34296:SF2">
    <property type="entry name" value="ABC TRANSPORTER GUANOSINE-BINDING PROTEIN NUPN"/>
    <property type="match status" value="1"/>
</dbReference>
<dbReference type="InterPro" id="IPR003760">
    <property type="entry name" value="PnrA-like"/>
</dbReference>
<dbReference type="Gene3D" id="3.40.50.2300">
    <property type="match status" value="2"/>
</dbReference>
<proteinExistence type="inferred from homology"/>
<dbReference type="SUPFAM" id="SSF53822">
    <property type="entry name" value="Periplasmic binding protein-like I"/>
    <property type="match status" value="1"/>
</dbReference>